<dbReference type="AlphaFoldDB" id="A0AAV0HB36"/>
<sequence>MKTHFFLFYALCVALLLSLGDSAATAKAGKDGVYIVYMGATTPQNGASTRHKAQLLNSVLKLLLTAAFIDELILNQSILRFPRSPQRLRRTRNELRRQSWITPWRFVANRRFSFPLHFFRLLTAAFIDELYLKWELEISVPGYCEIASVIGDPKDKICEVVESLNADLLVMGSRDFGAIKSYVKFYADMMQFSNDKFDTLWCCPVKFFGKEKIQDKLGRFDELANASLCFFLLLALFGHQEIPVLLC</sequence>
<dbReference type="Pfam" id="PF00582">
    <property type="entry name" value="Usp"/>
    <property type="match status" value="1"/>
</dbReference>
<feature type="domain" description="UspA" evidence="2">
    <location>
        <begin position="146"/>
        <end position="178"/>
    </location>
</feature>
<organism evidence="3 4">
    <name type="scientific">Linum tenue</name>
    <dbReference type="NCBI Taxonomy" id="586396"/>
    <lineage>
        <taxon>Eukaryota</taxon>
        <taxon>Viridiplantae</taxon>
        <taxon>Streptophyta</taxon>
        <taxon>Embryophyta</taxon>
        <taxon>Tracheophyta</taxon>
        <taxon>Spermatophyta</taxon>
        <taxon>Magnoliopsida</taxon>
        <taxon>eudicotyledons</taxon>
        <taxon>Gunneridae</taxon>
        <taxon>Pentapetalae</taxon>
        <taxon>rosids</taxon>
        <taxon>fabids</taxon>
        <taxon>Malpighiales</taxon>
        <taxon>Linaceae</taxon>
        <taxon>Linum</taxon>
    </lineage>
</organism>
<feature type="chain" id="PRO_5043494091" description="UspA domain-containing protein" evidence="1">
    <location>
        <begin position="23"/>
        <end position="247"/>
    </location>
</feature>
<name>A0AAV0HB36_9ROSI</name>
<dbReference type="PANTHER" id="PTHR31964">
    <property type="entry name" value="ADENINE NUCLEOTIDE ALPHA HYDROLASES-LIKE SUPERFAMILY PROTEIN"/>
    <property type="match status" value="1"/>
</dbReference>
<evidence type="ECO:0000313" key="4">
    <source>
        <dbReference type="Proteomes" id="UP001154282"/>
    </source>
</evidence>
<feature type="signal peptide" evidence="1">
    <location>
        <begin position="1"/>
        <end position="22"/>
    </location>
</feature>
<reference evidence="3" key="1">
    <citation type="submission" date="2022-08" db="EMBL/GenBank/DDBJ databases">
        <authorList>
            <person name="Gutierrez-Valencia J."/>
        </authorList>
    </citation>
    <scope>NUCLEOTIDE SEQUENCE</scope>
</reference>
<dbReference type="SUPFAM" id="SSF52402">
    <property type="entry name" value="Adenine nucleotide alpha hydrolases-like"/>
    <property type="match status" value="1"/>
</dbReference>
<protein>
    <recommendedName>
        <fullName evidence="2">UspA domain-containing protein</fullName>
    </recommendedName>
</protein>
<keyword evidence="4" id="KW-1185">Reference proteome</keyword>
<dbReference type="Proteomes" id="UP001154282">
    <property type="component" value="Unassembled WGS sequence"/>
</dbReference>
<dbReference type="EMBL" id="CAMGYJ010000002">
    <property type="protein sequence ID" value="CAI0382501.1"/>
    <property type="molecule type" value="Genomic_DNA"/>
</dbReference>
<dbReference type="InterPro" id="IPR006016">
    <property type="entry name" value="UspA"/>
</dbReference>
<evidence type="ECO:0000259" key="2">
    <source>
        <dbReference type="Pfam" id="PF00582"/>
    </source>
</evidence>
<proteinExistence type="predicted"/>
<evidence type="ECO:0000313" key="3">
    <source>
        <dbReference type="EMBL" id="CAI0382501.1"/>
    </source>
</evidence>
<keyword evidence="1" id="KW-0732">Signal</keyword>
<accession>A0AAV0HB36</accession>
<gene>
    <name evidence="3" type="ORF">LITE_LOCUS3592</name>
</gene>
<comment type="caution">
    <text evidence="3">The sequence shown here is derived from an EMBL/GenBank/DDBJ whole genome shotgun (WGS) entry which is preliminary data.</text>
</comment>
<dbReference type="InterPro" id="IPR014729">
    <property type="entry name" value="Rossmann-like_a/b/a_fold"/>
</dbReference>
<dbReference type="Gene3D" id="3.40.50.620">
    <property type="entry name" value="HUPs"/>
    <property type="match status" value="1"/>
</dbReference>
<evidence type="ECO:0000256" key="1">
    <source>
        <dbReference type="SAM" id="SignalP"/>
    </source>
</evidence>
<dbReference type="PANTHER" id="PTHR31964:SF122">
    <property type="entry name" value="OS02G0760500 PROTEIN"/>
    <property type="match status" value="1"/>
</dbReference>